<keyword evidence="3 6" id="KW-0808">Transferase</keyword>
<protein>
    <recommendedName>
        <fullName evidence="6">Arginine biosynthesis bifunctional protein ArgJ</fullName>
    </recommendedName>
    <domain>
        <recommendedName>
            <fullName evidence="6">Glutamate N-acetyltransferase</fullName>
            <ecNumber evidence="6">2.3.1.35</ecNumber>
        </recommendedName>
        <alternativeName>
            <fullName evidence="6">Ornithine acetyltransferase</fullName>
            <shortName evidence="6">OATase</shortName>
        </alternativeName>
        <alternativeName>
            <fullName evidence="6">Ornithine transacetylase</fullName>
        </alternativeName>
    </domain>
    <domain>
        <recommendedName>
            <fullName evidence="6">Amino-acid acetyltransferase</fullName>
            <ecNumber evidence="6">2.3.1.1</ecNumber>
        </recommendedName>
        <alternativeName>
            <fullName evidence="6">N-acetylglutamate synthase</fullName>
            <shortName evidence="6">AGSase</shortName>
        </alternativeName>
    </domain>
    <component>
        <recommendedName>
            <fullName evidence="6">Arginine biosynthesis bifunctional protein ArgJ alpha chain</fullName>
        </recommendedName>
    </component>
    <component>
        <recommendedName>
            <fullName evidence="6">Arginine biosynthesis bifunctional protein ArgJ beta chain</fullName>
        </recommendedName>
    </component>
</protein>
<dbReference type="GO" id="GO:0006526">
    <property type="term" value="P:L-arginine biosynthetic process"/>
    <property type="evidence" value="ECO:0007669"/>
    <property type="project" value="UniProtKB-UniRule"/>
</dbReference>
<dbReference type="GO" id="GO:0004042">
    <property type="term" value="F:L-glutamate N-acetyltransferase activity"/>
    <property type="evidence" value="ECO:0007669"/>
    <property type="project" value="UniProtKB-UniRule"/>
</dbReference>
<comment type="function">
    <text evidence="6">Catalyzes two activities which are involved in the cyclic version of arginine biosynthesis: the synthesis of N-acetylglutamate from glutamate and acetyl-CoA as the acetyl donor, and of ornithine by transacetylation between N(2)-acetylornithine and glutamate.</text>
</comment>
<dbReference type="CDD" id="cd02152">
    <property type="entry name" value="OAT"/>
    <property type="match status" value="1"/>
</dbReference>
<feature type="site" description="Involved in the stabilization of negative charge on the oxyanion by the formation of the oxyanion hole" evidence="6">
    <location>
        <position position="118"/>
    </location>
</feature>
<comment type="caution">
    <text evidence="6">Lacks conserved residue(s) required for the propagation of feature annotation.</text>
</comment>
<proteinExistence type="inferred from homology"/>
<feature type="binding site" evidence="6">
    <location>
        <position position="181"/>
    </location>
    <ligand>
        <name>substrate</name>
    </ligand>
</feature>
<comment type="pathway">
    <text evidence="6">Amino-acid biosynthesis; L-arginine biosynthesis; N(2)-acetyl-L-ornithine from L-glutamate: step 1/4.</text>
</comment>
<evidence type="ECO:0000256" key="6">
    <source>
        <dbReference type="HAMAP-Rule" id="MF_01106"/>
    </source>
</evidence>
<feature type="binding site" evidence="6">
    <location>
        <position position="155"/>
    </location>
    <ligand>
        <name>substrate</name>
    </ligand>
</feature>
<evidence type="ECO:0000256" key="1">
    <source>
        <dbReference type="ARBA" id="ARBA00006774"/>
    </source>
</evidence>
<dbReference type="Gene3D" id="3.60.70.12">
    <property type="entry name" value="L-amino peptidase D-ALA esterase/amidase"/>
    <property type="match status" value="1"/>
</dbReference>
<dbReference type="InterPro" id="IPR002813">
    <property type="entry name" value="Arg_biosynth_ArgJ"/>
</dbReference>
<name>E0XSN8_9PROT</name>
<keyword evidence="6" id="KW-0055">Arginine biosynthesis</keyword>
<evidence type="ECO:0000313" key="7">
    <source>
        <dbReference type="EMBL" id="ADI17429.1"/>
    </source>
</evidence>
<dbReference type="NCBIfam" id="NF003802">
    <property type="entry name" value="PRK05388.1"/>
    <property type="match status" value="1"/>
</dbReference>
<comment type="similarity">
    <text evidence="1 6">Belongs to the ArgJ family.</text>
</comment>
<dbReference type="Pfam" id="PF01960">
    <property type="entry name" value="ArgJ"/>
    <property type="match status" value="1"/>
</dbReference>
<comment type="catalytic activity">
    <reaction evidence="6">
        <text>L-glutamate + acetyl-CoA = N-acetyl-L-glutamate + CoA + H(+)</text>
        <dbReference type="Rhea" id="RHEA:24292"/>
        <dbReference type="ChEBI" id="CHEBI:15378"/>
        <dbReference type="ChEBI" id="CHEBI:29985"/>
        <dbReference type="ChEBI" id="CHEBI:44337"/>
        <dbReference type="ChEBI" id="CHEBI:57287"/>
        <dbReference type="ChEBI" id="CHEBI:57288"/>
        <dbReference type="EC" id="2.3.1.1"/>
    </reaction>
</comment>
<gene>
    <name evidence="6" type="primary">argJ</name>
</gene>
<dbReference type="InterPro" id="IPR042195">
    <property type="entry name" value="ArgJ_beta_C"/>
</dbReference>
<sequence>MANKNKFPDLPKIPAIAGLRIAGIAAGLKDNGKHDFFVAELAPGMTASGTLTRSFCPGAPVEWNKRQLPAGKVRAIVASSGNSNVFTGQRGRDLVANTAADAAKTVGCRPAQVLLASTGIIGEKRETTFVSDKVPAAFRKLTKTGWHDSARSILTTDRFPKAAVRKVKIGNVEVSLAGIAKGSQMIAPDMGTMLCFLFTDAKLPTKILQSCLKRAVDLSFNCISVDGDTSTSDTVLLSATGQVKRQSRIDRAGDPVLRNFRSALEDMTRELVLMIAHDGAKSGRLLTCDVVGAESVRSARNIGRSIVDSTLVRVGITGAEPRAGRIVMAVGKAGEKADRDRLGIAIGDVAIAESGETVLGFDADTMVRHLKSDQVQISVDIGIGRGKARVWAAL</sequence>
<evidence type="ECO:0000256" key="5">
    <source>
        <dbReference type="ARBA" id="ARBA00023315"/>
    </source>
</evidence>
<dbReference type="AlphaFoldDB" id="E0XSN8"/>
<dbReference type="InterPro" id="IPR016117">
    <property type="entry name" value="ArgJ-like_dom_sf"/>
</dbReference>
<dbReference type="GO" id="GO:0005737">
    <property type="term" value="C:cytoplasm"/>
    <property type="evidence" value="ECO:0007669"/>
    <property type="project" value="UniProtKB-SubCell"/>
</dbReference>
<dbReference type="EC" id="2.3.1.1" evidence="6"/>
<accession>E0XSN8</accession>
<feature type="chain" id="PRO_5023250392" description="Arginine biosynthesis bifunctional protein ArgJ beta chain" evidence="6">
    <location>
        <begin position="192"/>
        <end position="394"/>
    </location>
</feature>
<dbReference type="GO" id="GO:0008483">
    <property type="term" value="F:transaminase activity"/>
    <property type="evidence" value="ECO:0007669"/>
    <property type="project" value="UniProtKB-KW"/>
</dbReference>
<dbReference type="EC" id="2.3.1.35" evidence="6"/>
<keyword evidence="4 6" id="KW-0068">Autocatalytic cleavage</keyword>
<keyword evidence="5 6" id="KW-0012">Acyltransferase</keyword>
<keyword evidence="7" id="KW-0032">Aminotransferase</keyword>
<dbReference type="Gene3D" id="3.10.20.340">
    <property type="entry name" value="ArgJ beta chain, C-terminal domain"/>
    <property type="match status" value="1"/>
</dbReference>
<feature type="site" description="Involved in the stabilization of negative charge on the oxyanion by the formation of the oxyanion hole" evidence="6">
    <location>
        <position position="119"/>
    </location>
</feature>
<dbReference type="UniPathway" id="UPA00068">
    <property type="reaction ID" value="UER00106"/>
</dbReference>
<dbReference type="SUPFAM" id="SSF56266">
    <property type="entry name" value="DmpA/ArgJ-like"/>
    <property type="match status" value="1"/>
</dbReference>
<comment type="catalytic activity">
    <reaction evidence="6">
        <text>N(2)-acetyl-L-ornithine + L-glutamate = N-acetyl-L-glutamate + L-ornithine</text>
        <dbReference type="Rhea" id="RHEA:15349"/>
        <dbReference type="ChEBI" id="CHEBI:29985"/>
        <dbReference type="ChEBI" id="CHEBI:44337"/>
        <dbReference type="ChEBI" id="CHEBI:46911"/>
        <dbReference type="ChEBI" id="CHEBI:57805"/>
        <dbReference type="EC" id="2.3.1.35"/>
    </reaction>
</comment>
<evidence type="ECO:0000256" key="2">
    <source>
        <dbReference type="ARBA" id="ARBA00011475"/>
    </source>
</evidence>
<feature type="site" description="Cleavage; by autolysis" evidence="6">
    <location>
        <begin position="191"/>
        <end position="192"/>
    </location>
</feature>
<keyword evidence="6" id="KW-0511">Multifunctional enzyme</keyword>
<dbReference type="GO" id="GO:0004358">
    <property type="term" value="F:L-glutamate N-acetyltransferase activity, acting on acetyl-L-ornithine as donor"/>
    <property type="evidence" value="ECO:0007669"/>
    <property type="project" value="UniProtKB-UniRule"/>
</dbReference>
<evidence type="ECO:0000256" key="4">
    <source>
        <dbReference type="ARBA" id="ARBA00022813"/>
    </source>
</evidence>
<keyword evidence="6" id="KW-0028">Amino-acid biosynthesis</keyword>
<feature type="active site" description="Nucleophile" evidence="6">
    <location>
        <position position="192"/>
    </location>
</feature>
<comment type="pathway">
    <text evidence="6">Amino-acid biosynthesis; L-arginine biosynthesis; L-ornithine and N-acetyl-L-glutamate from L-glutamate and N(2)-acetyl-L-ornithine (cyclic): step 1/1.</text>
</comment>
<comment type="subcellular location">
    <subcellularLocation>
        <location evidence="6">Cytoplasm</location>
    </subcellularLocation>
</comment>
<comment type="subunit">
    <text evidence="2 6">Heterotetramer of two alpha and two beta chains.</text>
</comment>
<reference evidence="7" key="1">
    <citation type="journal article" date="2011" name="Environ. Microbiol.">
        <title>Time-series analyses of Monterey Bay coastal microbial picoplankton using a 'genome proxy' microarray.</title>
        <authorList>
            <person name="Rich V.I."/>
            <person name="Pham V.D."/>
            <person name="Eppley J."/>
            <person name="Shi Y."/>
            <person name="DeLong E.F."/>
        </authorList>
    </citation>
    <scope>NUCLEOTIDE SEQUENCE</scope>
</reference>
<dbReference type="HAMAP" id="MF_01106">
    <property type="entry name" value="ArgJ"/>
    <property type="match status" value="1"/>
</dbReference>
<dbReference type="PANTHER" id="PTHR23100:SF0">
    <property type="entry name" value="ARGININE BIOSYNTHESIS BIFUNCTIONAL PROTEIN ARGJ, MITOCHONDRIAL"/>
    <property type="match status" value="1"/>
</dbReference>
<dbReference type="PANTHER" id="PTHR23100">
    <property type="entry name" value="ARGININE BIOSYNTHESIS BIFUNCTIONAL PROTEIN ARGJ"/>
    <property type="match status" value="1"/>
</dbReference>
<dbReference type="EMBL" id="GU474864">
    <property type="protein sequence ID" value="ADI17429.1"/>
    <property type="molecule type" value="Genomic_DNA"/>
</dbReference>
<dbReference type="GO" id="GO:0006592">
    <property type="term" value="P:ornithine biosynthetic process"/>
    <property type="evidence" value="ECO:0007669"/>
    <property type="project" value="TreeGrafter"/>
</dbReference>
<feature type="binding site" evidence="6">
    <location>
        <position position="192"/>
    </location>
    <ligand>
        <name>substrate</name>
    </ligand>
</feature>
<keyword evidence="6" id="KW-0963">Cytoplasm</keyword>
<evidence type="ECO:0000256" key="3">
    <source>
        <dbReference type="ARBA" id="ARBA00022679"/>
    </source>
</evidence>
<feature type="chain" id="PRO_5023250393" description="Arginine biosynthesis bifunctional protein ArgJ alpha chain" evidence="6">
    <location>
        <begin position="1"/>
        <end position="191"/>
    </location>
</feature>
<organism evidence="7">
    <name type="scientific">uncultured Rhodospirillales bacterium HF0070_31K06</name>
    <dbReference type="NCBI Taxonomy" id="710786"/>
    <lineage>
        <taxon>Bacteria</taxon>
        <taxon>Pseudomonadati</taxon>
        <taxon>Pseudomonadota</taxon>
        <taxon>Alphaproteobacteria</taxon>
        <taxon>Rhodospirillales</taxon>
        <taxon>environmental samples</taxon>
    </lineage>
</organism>